<dbReference type="EMBL" id="CZPT02001766">
    <property type="protein sequence ID" value="SCU72023.1"/>
    <property type="molecule type" value="Genomic_DNA"/>
</dbReference>
<comment type="caution">
    <text evidence="7">The sequence shown here is derived from an EMBL/GenBank/DDBJ whole genome shotgun (WGS) entry which is preliminary data.</text>
</comment>
<dbReference type="InterPro" id="IPR003021">
    <property type="entry name" value="Rad1_Rec1_Rad17"/>
</dbReference>
<dbReference type="PANTHER" id="PTHR10870:SF0">
    <property type="entry name" value="CELL CYCLE CHECKPOINT PROTEIN RAD1"/>
    <property type="match status" value="1"/>
</dbReference>
<evidence type="ECO:0000256" key="5">
    <source>
        <dbReference type="ARBA" id="ARBA00023242"/>
    </source>
</evidence>
<dbReference type="RefSeq" id="XP_067082594.1">
    <property type="nucleotide sequence ID" value="XM_067226493.1"/>
</dbReference>
<reference evidence="7" key="1">
    <citation type="submission" date="2016-09" db="EMBL/GenBank/DDBJ databases">
        <authorList>
            <person name="Hebert L."/>
            <person name="Moumen B."/>
        </authorList>
    </citation>
    <scope>NUCLEOTIDE SEQUENCE [LARGE SCALE GENOMIC DNA]</scope>
    <source>
        <strain evidence="7">OVI</strain>
    </source>
</reference>
<keyword evidence="5" id="KW-0539">Nucleus</keyword>
<dbReference type="Proteomes" id="UP000195570">
    <property type="component" value="Unassembled WGS sequence"/>
</dbReference>
<feature type="signal peptide" evidence="6">
    <location>
        <begin position="1"/>
        <end position="28"/>
    </location>
</feature>
<dbReference type="VEuPathDB" id="TriTrypDB:TEOVI_000360500"/>
<keyword evidence="6" id="KW-0732">Signal</keyword>
<dbReference type="Gene3D" id="3.70.10.10">
    <property type="match status" value="1"/>
</dbReference>
<dbReference type="Pfam" id="PF02144">
    <property type="entry name" value="Rad1"/>
    <property type="match status" value="1"/>
</dbReference>
<dbReference type="AlphaFoldDB" id="A0A1G4IHZ8"/>
<evidence type="ECO:0000313" key="8">
    <source>
        <dbReference type="Proteomes" id="UP000195570"/>
    </source>
</evidence>
<proteinExistence type="inferred from homology"/>
<dbReference type="GO" id="GO:0000077">
    <property type="term" value="P:DNA damage checkpoint signaling"/>
    <property type="evidence" value="ECO:0007669"/>
    <property type="project" value="InterPro"/>
</dbReference>
<dbReference type="GO" id="GO:0030896">
    <property type="term" value="C:checkpoint clamp complex"/>
    <property type="evidence" value="ECO:0007669"/>
    <property type="project" value="TreeGrafter"/>
</dbReference>
<dbReference type="SMR" id="A0A1G4IHZ8"/>
<protein>
    <submittedName>
        <fullName evidence="7">Cell cycle checkpoint protein RAD1-like, putative</fullName>
    </submittedName>
</protein>
<comment type="similarity">
    <text evidence="2">Belongs to the rad1 family.</text>
</comment>
<keyword evidence="3" id="KW-0227">DNA damage</keyword>
<evidence type="ECO:0000313" key="7">
    <source>
        <dbReference type="EMBL" id="SCU72023.1"/>
    </source>
</evidence>
<evidence type="ECO:0000256" key="6">
    <source>
        <dbReference type="SAM" id="SignalP"/>
    </source>
</evidence>
<keyword evidence="4" id="KW-0234">DNA repair</keyword>
<evidence type="ECO:0000256" key="3">
    <source>
        <dbReference type="ARBA" id="ARBA00022763"/>
    </source>
</evidence>
<evidence type="ECO:0000256" key="4">
    <source>
        <dbReference type="ARBA" id="ARBA00023204"/>
    </source>
</evidence>
<gene>
    <name evidence="7" type="ORF">TEOVI_000360500</name>
</gene>
<sequence length="305" mass="33035">MSVQCQVAHPYLLLKSLSLLTISKDAWAEVEFTESSVTLDVEGAGQSATATAVLPTSIFSQYTTTGVRFAVHLGMFRNALLLGGPSQLNSMSTSRVVLSYPTKEARLLVELSDGKITLRSKLITQRPKEYPLDLQFSHARILNQVTLPGDAARAAIEDLVTAQCSHAVVTLDPREGVLFRGEGGPYGSALIKIPLNSDVISSIFDGDERVETHVLQSHLVLVCGVRSGGKQRRNTLVPANDFLMGPNSNGGGGYGQQQAAVGGFERLMLQINEARQLSVVHMLRERDIPVTVTLVVSPIYNLHDQ</sequence>
<accession>A0A1G4IHZ8</accession>
<keyword evidence="8" id="KW-1185">Reference proteome</keyword>
<evidence type="ECO:0000256" key="2">
    <source>
        <dbReference type="ARBA" id="ARBA00010991"/>
    </source>
</evidence>
<feature type="chain" id="PRO_5009235525" evidence="6">
    <location>
        <begin position="29"/>
        <end position="305"/>
    </location>
</feature>
<organism evidence="7 8">
    <name type="scientific">Trypanosoma equiperdum</name>
    <dbReference type="NCBI Taxonomy" id="5694"/>
    <lineage>
        <taxon>Eukaryota</taxon>
        <taxon>Discoba</taxon>
        <taxon>Euglenozoa</taxon>
        <taxon>Kinetoplastea</taxon>
        <taxon>Metakinetoplastina</taxon>
        <taxon>Trypanosomatida</taxon>
        <taxon>Trypanosomatidae</taxon>
        <taxon>Trypanosoma</taxon>
    </lineage>
</organism>
<comment type="subcellular location">
    <subcellularLocation>
        <location evidence="1">Nucleus</location>
    </subcellularLocation>
</comment>
<dbReference type="GO" id="GO:0006281">
    <property type="term" value="P:DNA repair"/>
    <property type="evidence" value="ECO:0007669"/>
    <property type="project" value="UniProtKB-KW"/>
</dbReference>
<evidence type="ECO:0000256" key="1">
    <source>
        <dbReference type="ARBA" id="ARBA00004123"/>
    </source>
</evidence>
<dbReference type="GeneID" id="92377545"/>
<name>A0A1G4IHZ8_TRYEQ</name>
<dbReference type="PANTHER" id="PTHR10870">
    <property type="entry name" value="CELL CYCLE CHECKPOINT PROTEIN RAD1"/>
    <property type="match status" value="1"/>
</dbReference>